<feature type="transmembrane region" description="Helical" evidence="6">
    <location>
        <begin position="241"/>
        <end position="262"/>
    </location>
</feature>
<keyword evidence="7" id="KW-0732">Signal</keyword>
<keyword evidence="1 4" id="KW-0349">Heme</keyword>
<keyword evidence="6" id="KW-0472">Membrane</keyword>
<keyword evidence="6" id="KW-0812">Transmembrane</keyword>
<evidence type="ECO:0000259" key="8">
    <source>
        <dbReference type="PROSITE" id="PS51007"/>
    </source>
</evidence>
<evidence type="ECO:0000256" key="1">
    <source>
        <dbReference type="ARBA" id="ARBA00022617"/>
    </source>
</evidence>
<evidence type="ECO:0000256" key="3">
    <source>
        <dbReference type="ARBA" id="ARBA00023004"/>
    </source>
</evidence>
<dbReference type="SUPFAM" id="SSF46626">
    <property type="entry name" value="Cytochrome c"/>
    <property type="match status" value="1"/>
</dbReference>
<name>A0A937FY76_9BACT</name>
<dbReference type="GO" id="GO:0046872">
    <property type="term" value="F:metal ion binding"/>
    <property type="evidence" value="ECO:0007669"/>
    <property type="project" value="UniProtKB-KW"/>
</dbReference>
<comment type="caution">
    <text evidence="9">The sequence shown here is derived from an EMBL/GenBank/DDBJ whole genome shotgun (WGS) entry which is preliminary data.</text>
</comment>
<dbReference type="EMBL" id="JAEUGD010000004">
    <property type="protein sequence ID" value="MBL6445106.1"/>
    <property type="molecule type" value="Genomic_DNA"/>
</dbReference>
<dbReference type="Proteomes" id="UP000614216">
    <property type="component" value="Unassembled WGS sequence"/>
</dbReference>
<keyword evidence="2 4" id="KW-0479">Metal-binding</keyword>
<dbReference type="AlphaFoldDB" id="A0A937FY76"/>
<feature type="region of interest" description="Disordered" evidence="5">
    <location>
        <begin position="32"/>
        <end position="62"/>
    </location>
</feature>
<evidence type="ECO:0000256" key="2">
    <source>
        <dbReference type="ARBA" id="ARBA00022723"/>
    </source>
</evidence>
<feature type="signal peptide" evidence="7">
    <location>
        <begin position="1"/>
        <end position="28"/>
    </location>
</feature>
<keyword evidence="10" id="KW-1185">Reference proteome</keyword>
<dbReference type="RefSeq" id="WP_202854647.1">
    <property type="nucleotide sequence ID" value="NZ_JAEUGD010000004.1"/>
</dbReference>
<feature type="domain" description="Cytochrome c" evidence="8">
    <location>
        <begin position="61"/>
        <end position="154"/>
    </location>
</feature>
<protein>
    <submittedName>
        <fullName evidence="9">C-type cytochrome</fullName>
    </submittedName>
</protein>
<dbReference type="Pfam" id="PF00034">
    <property type="entry name" value="Cytochrom_C"/>
    <property type="match status" value="1"/>
</dbReference>
<dbReference type="PANTHER" id="PTHR39425:SF1">
    <property type="entry name" value="CYTOCHROME C7-LIKE DOMAIN-CONTAINING PROTEIN"/>
    <property type="match status" value="1"/>
</dbReference>
<dbReference type="PROSITE" id="PS51007">
    <property type="entry name" value="CYTC"/>
    <property type="match status" value="1"/>
</dbReference>
<evidence type="ECO:0000313" key="10">
    <source>
        <dbReference type="Proteomes" id="UP000614216"/>
    </source>
</evidence>
<dbReference type="Gene3D" id="1.10.760.10">
    <property type="entry name" value="Cytochrome c-like domain"/>
    <property type="match status" value="1"/>
</dbReference>
<dbReference type="InterPro" id="IPR036280">
    <property type="entry name" value="Multihaem_cyt_sf"/>
</dbReference>
<evidence type="ECO:0000256" key="7">
    <source>
        <dbReference type="SAM" id="SignalP"/>
    </source>
</evidence>
<gene>
    <name evidence="9" type="ORF">JMN32_02225</name>
</gene>
<feature type="transmembrane region" description="Helical" evidence="6">
    <location>
        <begin position="182"/>
        <end position="208"/>
    </location>
</feature>
<reference evidence="9" key="1">
    <citation type="submission" date="2021-01" db="EMBL/GenBank/DDBJ databases">
        <title>Fulvivirga kasyanovii gen. nov., sp nov., a novel member of the phylum Bacteroidetes isolated from seawater in a mussel farm.</title>
        <authorList>
            <person name="Zhao L.-H."/>
            <person name="Wang Z.-J."/>
        </authorList>
    </citation>
    <scope>NUCLEOTIDE SEQUENCE</scope>
    <source>
        <strain evidence="9">29W222</strain>
    </source>
</reference>
<dbReference type="InterPro" id="IPR036909">
    <property type="entry name" value="Cyt_c-like_dom_sf"/>
</dbReference>
<proteinExistence type="predicted"/>
<evidence type="ECO:0000313" key="9">
    <source>
        <dbReference type="EMBL" id="MBL6445106.1"/>
    </source>
</evidence>
<feature type="compositionally biased region" description="Polar residues" evidence="5">
    <location>
        <begin position="32"/>
        <end position="45"/>
    </location>
</feature>
<organism evidence="9 10">
    <name type="scientific">Fulvivirga marina</name>
    <dbReference type="NCBI Taxonomy" id="2494733"/>
    <lineage>
        <taxon>Bacteria</taxon>
        <taxon>Pseudomonadati</taxon>
        <taxon>Bacteroidota</taxon>
        <taxon>Cytophagia</taxon>
        <taxon>Cytophagales</taxon>
        <taxon>Fulvivirgaceae</taxon>
        <taxon>Fulvivirga</taxon>
    </lineage>
</organism>
<dbReference type="InterPro" id="IPR009056">
    <property type="entry name" value="Cyt_c-like_dom"/>
</dbReference>
<dbReference type="CDD" id="cd08168">
    <property type="entry name" value="Cytochrom_C3"/>
    <property type="match status" value="1"/>
</dbReference>
<keyword evidence="6" id="KW-1133">Transmembrane helix</keyword>
<evidence type="ECO:0000256" key="4">
    <source>
        <dbReference type="PROSITE-ProRule" id="PRU00433"/>
    </source>
</evidence>
<feature type="chain" id="PRO_5038095377" evidence="7">
    <location>
        <begin position="29"/>
        <end position="443"/>
    </location>
</feature>
<dbReference type="GO" id="GO:0009055">
    <property type="term" value="F:electron transfer activity"/>
    <property type="evidence" value="ECO:0007669"/>
    <property type="project" value="InterPro"/>
</dbReference>
<dbReference type="PANTHER" id="PTHR39425">
    <property type="entry name" value="LIPOPROTEIN CYTOCHROME C"/>
    <property type="match status" value="1"/>
</dbReference>
<sequence>MTPNKLLTRVFLAFTLASSLLLFHNSQAQEAAQQDTTVTEGSNDEQPAAQGADSGLPTDADRISEGQSLFNANCKTCHKVKEKLVGPALQGVYDRAPSIDWIVDFVHNSSKVIASGDDYANNLYQEYNQTQMTAFPTLSKDQIINILGYIKQEAEKAPEVVAPTEGAGTAVQGAGDGVPTEYLNAIMIGLVIVLVLILVVLILITTVLRKYLNQQKDLDEEDREIVNASFRLDAALKSKPFLFLVVFITTAIVFKVVINNLYAVGVQQGYAPKQPIAFSHKLHAGENDIDCNYCHTGVRISKNANIPSPNICMNCHSMIKNVAGQSGVSPEIQKIYDAIENDRPIEWVRIHNLPDLAYFNHSQHVEVGGIECQTCHGEVQEMEVVRQHSLLTMGWCIDCHRKTDVNTKGNEYYDNLVELHEEQSNEALKVEDIGGLECSKCHY</sequence>
<evidence type="ECO:0000256" key="6">
    <source>
        <dbReference type="SAM" id="Phobius"/>
    </source>
</evidence>
<accession>A0A937FY76</accession>
<dbReference type="SUPFAM" id="SSF48695">
    <property type="entry name" value="Multiheme cytochromes"/>
    <property type="match status" value="1"/>
</dbReference>
<evidence type="ECO:0000256" key="5">
    <source>
        <dbReference type="SAM" id="MobiDB-lite"/>
    </source>
</evidence>
<dbReference type="GO" id="GO:0020037">
    <property type="term" value="F:heme binding"/>
    <property type="evidence" value="ECO:0007669"/>
    <property type="project" value="InterPro"/>
</dbReference>
<dbReference type="Gene3D" id="3.90.10.10">
    <property type="entry name" value="Cytochrome C3"/>
    <property type="match status" value="2"/>
</dbReference>
<keyword evidence="3 4" id="KW-0408">Iron</keyword>